<dbReference type="Pfam" id="PF04055">
    <property type="entry name" value="Radical_SAM"/>
    <property type="match status" value="1"/>
</dbReference>
<sequence>MVRSFCLSILNHVEKPARYVGGELNSVIKDPEKVDVNFALCFADTYEVGMSHLGINILYEVINALPGVWAQRAFCPWPDMMAALRASGEPLRSLEGGMPLSEFDLVGINLSYEMCYSNVLAMLDLGKLPLLAKKREDKDPVVVGGGACTVNPEPIADFFDLFVLGEGEEVTRELCILFARHKKEGFSRAAFLRDAAKLEGIYVPSFYAPAYHEDGTIREIAVEQEGAPAIIRKRIVENFDAEQTIKKPVLPYINTVHDRCTLEIMRGCPRGCRFCQAGFAMRPVRERRAETVREVARNVIAATGYDEISLSSLSSGDYSQIDELVNGLVAEFCDQRVSVSLPSLRIDSFEKDLAAGLQQVRKTGLTFAPEAGTQRLRDVINKNITQEEILATVVRAFESGVSSVKLYFMIGLPTETMEDLDGIADMVKEIRSAFYRVPREKRNGFLNITVSASCFVPKACTPFMWEAQDTMEKLKQKQQYLRSKLKIKGVKFNYHDASLSFLEAVLARGDRRLAPALLLAYQNGAVMDAWHEYFSLERYLDAFRACGIDPAFYATRKREAGEVMPFEHLDCRIDKAFLRRERDKAYEGITTQECRKKCHACGIQKYCGLAKNKRPTE</sequence>
<dbReference type="SMART" id="SM00729">
    <property type="entry name" value="Elp3"/>
    <property type="match status" value="1"/>
</dbReference>
<reference evidence="2 3" key="1">
    <citation type="submission" date="2020-08" db="EMBL/GenBank/DDBJ databases">
        <title>Genome public.</title>
        <authorList>
            <person name="Liu C."/>
            <person name="Sun Q."/>
        </authorList>
    </citation>
    <scope>NUCLEOTIDE SEQUENCE [LARGE SCALE GENOMIC DNA]</scope>
    <source>
        <strain evidence="2 3">NSJ-35</strain>
    </source>
</reference>
<dbReference type="Gene3D" id="3.40.50.280">
    <property type="entry name" value="Cobalamin-binding domain"/>
    <property type="match status" value="1"/>
</dbReference>
<dbReference type="InterPro" id="IPR007197">
    <property type="entry name" value="rSAM"/>
</dbReference>
<evidence type="ECO:0000259" key="1">
    <source>
        <dbReference type="PROSITE" id="PS51918"/>
    </source>
</evidence>
<proteinExistence type="predicted"/>
<dbReference type="NCBIfam" id="TIGR03960">
    <property type="entry name" value="rSAM_fuse_unch"/>
    <property type="match status" value="1"/>
</dbReference>
<dbReference type="PROSITE" id="PS51918">
    <property type="entry name" value="RADICAL_SAM"/>
    <property type="match status" value="1"/>
</dbReference>
<dbReference type="SFLD" id="SFLDS00029">
    <property type="entry name" value="Radical_SAM"/>
    <property type="match status" value="1"/>
</dbReference>
<evidence type="ECO:0000313" key="3">
    <source>
        <dbReference type="Proteomes" id="UP000606889"/>
    </source>
</evidence>
<accession>A0ABR7EGD3</accession>
<feature type="domain" description="Radical SAM core" evidence="1">
    <location>
        <begin position="254"/>
        <end position="491"/>
    </location>
</feature>
<dbReference type="Gene3D" id="3.80.30.20">
    <property type="entry name" value="tm_1862 like domain"/>
    <property type="match status" value="1"/>
</dbReference>
<dbReference type="EMBL" id="JACOON010000005">
    <property type="protein sequence ID" value="MBC5648830.1"/>
    <property type="molecule type" value="Genomic_DNA"/>
</dbReference>
<dbReference type="SFLD" id="SFLDG01082">
    <property type="entry name" value="B12-binding_domain_containing"/>
    <property type="match status" value="1"/>
</dbReference>
<comment type="caution">
    <text evidence="2">The sequence shown here is derived from an EMBL/GenBank/DDBJ whole genome shotgun (WGS) entry which is preliminary data.</text>
</comment>
<evidence type="ECO:0000313" key="2">
    <source>
        <dbReference type="EMBL" id="MBC5648830.1"/>
    </source>
</evidence>
<dbReference type="Pfam" id="PF19864">
    <property type="entry name" value="Radical_SAM_N2"/>
    <property type="match status" value="1"/>
</dbReference>
<dbReference type="InterPro" id="IPR045784">
    <property type="entry name" value="Radical_SAM_N2"/>
</dbReference>
<dbReference type="PANTHER" id="PTHR42731:SF1">
    <property type="entry name" value="RADICAL SAM DOMAIN PROTEIN"/>
    <property type="match status" value="1"/>
</dbReference>
<dbReference type="InterPro" id="IPR023404">
    <property type="entry name" value="rSAM_horseshoe"/>
</dbReference>
<dbReference type="SUPFAM" id="SSF102114">
    <property type="entry name" value="Radical SAM enzymes"/>
    <property type="match status" value="1"/>
</dbReference>
<dbReference type="CDD" id="cd01335">
    <property type="entry name" value="Radical_SAM"/>
    <property type="match status" value="1"/>
</dbReference>
<dbReference type="InterPro" id="IPR058240">
    <property type="entry name" value="rSAM_sf"/>
</dbReference>
<dbReference type="PANTHER" id="PTHR42731">
    <property type="entry name" value="SLL1084 PROTEIN"/>
    <property type="match status" value="1"/>
</dbReference>
<gene>
    <name evidence="2" type="ORF">H8S18_10825</name>
</gene>
<name>A0ABR7EGD3_9FIRM</name>
<dbReference type="InterPro" id="IPR023862">
    <property type="entry name" value="CHP03960_rSAM"/>
</dbReference>
<dbReference type="Proteomes" id="UP000606889">
    <property type="component" value="Unassembled WGS sequence"/>
</dbReference>
<protein>
    <submittedName>
        <fullName evidence="2">TIGR03960 family B12-binding radical SAM protein</fullName>
    </submittedName>
</protein>
<dbReference type="InterPro" id="IPR006638">
    <property type="entry name" value="Elp3/MiaA/NifB-like_rSAM"/>
</dbReference>
<organism evidence="2 3">
    <name type="scientific">Christensenella tenuis</name>
    <dbReference type="NCBI Taxonomy" id="2763033"/>
    <lineage>
        <taxon>Bacteria</taxon>
        <taxon>Bacillati</taxon>
        <taxon>Bacillota</taxon>
        <taxon>Clostridia</taxon>
        <taxon>Christensenellales</taxon>
        <taxon>Christensenellaceae</taxon>
        <taxon>Christensenella</taxon>
    </lineage>
</organism>
<keyword evidence="3" id="KW-1185">Reference proteome</keyword>